<evidence type="ECO:0008006" key="3">
    <source>
        <dbReference type="Google" id="ProtNLM"/>
    </source>
</evidence>
<reference evidence="1" key="1">
    <citation type="journal article" date="2021" name="Nat. Commun.">
        <title>Genetic determinants of endophytism in the Arabidopsis root mycobiome.</title>
        <authorList>
            <person name="Mesny F."/>
            <person name="Miyauchi S."/>
            <person name="Thiergart T."/>
            <person name="Pickel B."/>
            <person name="Atanasova L."/>
            <person name="Karlsson M."/>
            <person name="Huettel B."/>
            <person name="Barry K.W."/>
            <person name="Haridas S."/>
            <person name="Chen C."/>
            <person name="Bauer D."/>
            <person name="Andreopoulos W."/>
            <person name="Pangilinan J."/>
            <person name="LaButti K."/>
            <person name="Riley R."/>
            <person name="Lipzen A."/>
            <person name="Clum A."/>
            <person name="Drula E."/>
            <person name="Henrissat B."/>
            <person name="Kohler A."/>
            <person name="Grigoriev I.V."/>
            <person name="Martin F.M."/>
            <person name="Hacquard S."/>
        </authorList>
    </citation>
    <scope>NUCLEOTIDE SEQUENCE</scope>
    <source>
        <strain evidence="1">MPI-CAGE-AT-0021</strain>
    </source>
</reference>
<comment type="caution">
    <text evidence="1">The sequence shown here is derived from an EMBL/GenBank/DDBJ whole genome shotgun (WGS) entry which is preliminary data.</text>
</comment>
<feature type="non-terminal residue" evidence="1">
    <location>
        <position position="1"/>
    </location>
</feature>
<dbReference type="OrthoDB" id="1658288at2759"/>
<dbReference type="AlphaFoldDB" id="A0A9P9D4F7"/>
<dbReference type="EMBL" id="JAGMUU010000052">
    <property type="protein sequence ID" value="KAH7112256.1"/>
    <property type="molecule type" value="Genomic_DNA"/>
</dbReference>
<gene>
    <name evidence="1" type="ORF">B0J13DRAFT_461501</name>
</gene>
<evidence type="ECO:0000313" key="2">
    <source>
        <dbReference type="Proteomes" id="UP000717696"/>
    </source>
</evidence>
<protein>
    <recommendedName>
        <fullName evidence="3">NB-ARC domain-containing protein</fullName>
    </recommendedName>
</protein>
<accession>A0A9P9D4F7</accession>
<dbReference type="Gene3D" id="3.40.50.300">
    <property type="entry name" value="P-loop containing nucleotide triphosphate hydrolases"/>
    <property type="match status" value="1"/>
</dbReference>
<name>A0A9P9D4F7_9HYPO</name>
<keyword evidence="2" id="KW-1185">Reference proteome</keyword>
<sequence length="223" mass="25853">HADSKATFSQDYKTIARKLGVDKALKDEDLFAAIRENIELQPQWVLILDNADDLALFGIGRAEETTTLFEYIPRAPTGTILWTSRDEHIIGTLRWELLQETEVDRHRKPNVSNSVLETWAISIDRIRRESEMAYRILHVMAYMDNRNIAFEMVAAASKYMYKGADKGPEEREVRRAVMRLKEFSFISEEKTELPRGDCLSFLHDSHNTWKATYDESLASIHCR</sequence>
<dbReference type="InterPro" id="IPR027417">
    <property type="entry name" value="P-loop_NTPase"/>
</dbReference>
<dbReference type="Proteomes" id="UP000717696">
    <property type="component" value="Unassembled WGS sequence"/>
</dbReference>
<evidence type="ECO:0000313" key="1">
    <source>
        <dbReference type="EMBL" id="KAH7112256.1"/>
    </source>
</evidence>
<organism evidence="1 2">
    <name type="scientific">Dactylonectria estremocensis</name>
    <dbReference type="NCBI Taxonomy" id="1079267"/>
    <lineage>
        <taxon>Eukaryota</taxon>
        <taxon>Fungi</taxon>
        <taxon>Dikarya</taxon>
        <taxon>Ascomycota</taxon>
        <taxon>Pezizomycotina</taxon>
        <taxon>Sordariomycetes</taxon>
        <taxon>Hypocreomycetidae</taxon>
        <taxon>Hypocreales</taxon>
        <taxon>Nectriaceae</taxon>
        <taxon>Dactylonectria</taxon>
    </lineage>
</organism>
<proteinExistence type="predicted"/>